<name>A0A1Y2AKJ4_9TREE</name>
<sequence length="364" mass="39856">MSGFQNAGVTKGIMMVLAINTLAVSLLHVKPYIHLQVVPHMTKYHQFWRLLVHPFAFANSTELLMGELLLYNVGTNVERSFGPRKYSSFILLSSLLSTFICFVGIVVLHKFGVSAVPAGPYGVIFSLLWQQYRTIPSLYAFRLFGIEFSSKIFSWLFALQLFLSYPPRSVLASLAGLLAGWIYRLDNLVLLPSLSRRRVLRPLKTYRIPLSIHTLLARLFEPLAGSSLPPRRSVRVLPGQMRESSARTTTASTVEPSTLRSLLSSRIGAGAAPPRPPRPSNGTTETGSTVPPPSATGSARAAMGEWVSEMTGRGQGGARAPTEEEIGILSGMFPSSSREAVVRALQRSDHNTAQAVEMLLDESS</sequence>
<dbReference type="SUPFAM" id="SSF144091">
    <property type="entry name" value="Rhomboid-like"/>
    <property type="match status" value="1"/>
</dbReference>
<organism evidence="8 9">
    <name type="scientific">Naematelia encephala</name>
    <dbReference type="NCBI Taxonomy" id="71784"/>
    <lineage>
        <taxon>Eukaryota</taxon>
        <taxon>Fungi</taxon>
        <taxon>Dikarya</taxon>
        <taxon>Basidiomycota</taxon>
        <taxon>Agaricomycotina</taxon>
        <taxon>Tremellomycetes</taxon>
        <taxon>Tremellales</taxon>
        <taxon>Naemateliaceae</taxon>
        <taxon>Naematelia</taxon>
    </lineage>
</organism>
<evidence type="ECO:0000256" key="2">
    <source>
        <dbReference type="ARBA" id="ARBA00022692"/>
    </source>
</evidence>
<proteinExistence type="predicted"/>
<dbReference type="PANTHER" id="PTHR43066">
    <property type="entry name" value="RHOMBOID-RELATED PROTEIN"/>
    <property type="match status" value="1"/>
</dbReference>
<protein>
    <recommendedName>
        <fullName evidence="7">CUE domain-containing protein</fullName>
    </recommendedName>
</protein>
<feature type="transmembrane region" description="Helical" evidence="6">
    <location>
        <begin position="53"/>
        <end position="74"/>
    </location>
</feature>
<dbReference type="Proteomes" id="UP000193986">
    <property type="component" value="Unassembled WGS sequence"/>
</dbReference>
<dbReference type="Pfam" id="PF01694">
    <property type="entry name" value="Rhomboid"/>
    <property type="match status" value="1"/>
</dbReference>
<evidence type="ECO:0000259" key="7">
    <source>
        <dbReference type="PROSITE" id="PS51140"/>
    </source>
</evidence>
<feature type="domain" description="CUE" evidence="7">
    <location>
        <begin position="321"/>
        <end position="364"/>
    </location>
</feature>
<feature type="compositionally biased region" description="Polar residues" evidence="5">
    <location>
        <begin position="280"/>
        <end position="289"/>
    </location>
</feature>
<comment type="subcellular location">
    <subcellularLocation>
        <location evidence="1">Membrane</location>
        <topology evidence="1">Multi-pass membrane protein</topology>
    </subcellularLocation>
</comment>
<evidence type="ECO:0000313" key="9">
    <source>
        <dbReference type="Proteomes" id="UP000193986"/>
    </source>
</evidence>
<dbReference type="PANTHER" id="PTHR43066:SF21">
    <property type="entry name" value="UBIQUITIN-ASSOCIATED DOMAIN-CONTAINING PROTEIN 2"/>
    <property type="match status" value="1"/>
</dbReference>
<feature type="transmembrane region" description="Helical" evidence="6">
    <location>
        <begin position="141"/>
        <end position="163"/>
    </location>
</feature>
<dbReference type="OrthoDB" id="272778at2759"/>
<dbReference type="AlphaFoldDB" id="A0A1Y2AKJ4"/>
<evidence type="ECO:0000256" key="1">
    <source>
        <dbReference type="ARBA" id="ARBA00004141"/>
    </source>
</evidence>
<dbReference type="InterPro" id="IPR009060">
    <property type="entry name" value="UBA-like_sf"/>
</dbReference>
<feature type="transmembrane region" description="Helical" evidence="6">
    <location>
        <begin position="111"/>
        <end position="129"/>
    </location>
</feature>
<feature type="region of interest" description="Disordered" evidence="5">
    <location>
        <begin position="231"/>
        <end position="301"/>
    </location>
</feature>
<dbReference type="InterPro" id="IPR003892">
    <property type="entry name" value="CUE"/>
</dbReference>
<evidence type="ECO:0000256" key="6">
    <source>
        <dbReference type="SAM" id="Phobius"/>
    </source>
</evidence>
<accession>A0A1Y2AKJ4</accession>
<keyword evidence="2 6" id="KW-0812">Transmembrane</keyword>
<dbReference type="GO" id="GO:0016020">
    <property type="term" value="C:membrane"/>
    <property type="evidence" value="ECO:0007669"/>
    <property type="project" value="UniProtKB-SubCell"/>
</dbReference>
<dbReference type="InterPro" id="IPR035952">
    <property type="entry name" value="Rhomboid-like_sf"/>
</dbReference>
<dbReference type="GO" id="GO:0004252">
    <property type="term" value="F:serine-type endopeptidase activity"/>
    <property type="evidence" value="ECO:0007669"/>
    <property type="project" value="InterPro"/>
</dbReference>
<dbReference type="SUPFAM" id="SSF46934">
    <property type="entry name" value="UBA-like"/>
    <property type="match status" value="1"/>
</dbReference>
<dbReference type="Pfam" id="PF02845">
    <property type="entry name" value="CUE"/>
    <property type="match status" value="1"/>
</dbReference>
<dbReference type="InterPro" id="IPR022764">
    <property type="entry name" value="Peptidase_S54_rhomboid_dom"/>
</dbReference>
<keyword evidence="9" id="KW-1185">Reference proteome</keyword>
<evidence type="ECO:0000256" key="3">
    <source>
        <dbReference type="ARBA" id="ARBA00022989"/>
    </source>
</evidence>
<evidence type="ECO:0000256" key="5">
    <source>
        <dbReference type="SAM" id="MobiDB-lite"/>
    </source>
</evidence>
<keyword evidence="4 6" id="KW-0472">Membrane</keyword>
<dbReference type="PROSITE" id="PS51140">
    <property type="entry name" value="CUE"/>
    <property type="match status" value="1"/>
</dbReference>
<reference evidence="8 9" key="1">
    <citation type="submission" date="2016-07" db="EMBL/GenBank/DDBJ databases">
        <title>Pervasive Adenine N6-methylation of Active Genes in Fungi.</title>
        <authorList>
            <consortium name="DOE Joint Genome Institute"/>
            <person name="Mondo S.J."/>
            <person name="Dannebaum R.O."/>
            <person name="Kuo R.C."/>
            <person name="Labutti K."/>
            <person name="Haridas S."/>
            <person name="Kuo A."/>
            <person name="Salamov A."/>
            <person name="Ahrendt S.R."/>
            <person name="Lipzen A."/>
            <person name="Sullivan W."/>
            <person name="Andreopoulos W.B."/>
            <person name="Clum A."/>
            <person name="Lindquist E."/>
            <person name="Daum C."/>
            <person name="Ramamoorthy G.K."/>
            <person name="Gryganskyi A."/>
            <person name="Culley D."/>
            <person name="Magnuson J.K."/>
            <person name="James T.Y."/>
            <person name="O'Malley M.A."/>
            <person name="Stajich J.E."/>
            <person name="Spatafora J.W."/>
            <person name="Visel A."/>
            <person name="Grigoriev I.V."/>
        </authorList>
    </citation>
    <scope>NUCLEOTIDE SEQUENCE [LARGE SCALE GENOMIC DNA]</scope>
    <source>
        <strain evidence="8 9">68-887.2</strain>
    </source>
</reference>
<keyword evidence="3 6" id="KW-1133">Transmembrane helix</keyword>
<dbReference type="GO" id="GO:0043130">
    <property type="term" value="F:ubiquitin binding"/>
    <property type="evidence" value="ECO:0007669"/>
    <property type="project" value="InterPro"/>
</dbReference>
<feature type="transmembrane region" description="Helical" evidence="6">
    <location>
        <begin position="86"/>
        <end position="105"/>
    </location>
</feature>
<gene>
    <name evidence="8" type="ORF">BCR39DRAFT_550848</name>
</gene>
<evidence type="ECO:0000313" key="8">
    <source>
        <dbReference type="EMBL" id="ORY22757.1"/>
    </source>
</evidence>
<dbReference type="FunCoup" id="A0A1Y2AKJ4">
    <property type="interactions" value="7"/>
</dbReference>
<feature type="compositionally biased region" description="Polar residues" evidence="5">
    <location>
        <begin position="254"/>
        <end position="264"/>
    </location>
</feature>
<dbReference type="STRING" id="71784.A0A1Y2AKJ4"/>
<feature type="transmembrane region" description="Helical" evidence="6">
    <location>
        <begin position="12"/>
        <end position="33"/>
    </location>
</feature>
<comment type="caution">
    <text evidence="8">The sequence shown here is derived from an EMBL/GenBank/DDBJ whole genome shotgun (WGS) entry which is preliminary data.</text>
</comment>
<dbReference type="Gene3D" id="1.20.1540.10">
    <property type="entry name" value="Rhomboid-like"/>
    <property type="match status" value="1"/>
</dbReference>
<evidence type="ECO:0000256" key="4">
    <source>
        <dbReference type="ARBA" id="ARBA00023136"/>
    </source>
</evidence>
<dbReference type="EMBL" id="MCFC01000088">
    <property type="protein sequence ID" value="ORY22757.1"/>
    <property type="molecule type" value="Genomic_DNA"/>
</dbReference>
<dbReference type="InParanoid" id="A0A1Y2AKJ4"/>